<protein>
    <submittedName>
        <fullName evidence="1">Uncharacterized protein</fullName>
    </submittedName>
</protein>
<gene>
    <name evidence="1" type="ORF">BJ971_007614</name>
</gene>
<dbReference type="RefSeq" id="WP_184998127.1">
    <property type="nucleotide sequence ID" value="NZ_BOMK01000040.1"/>
</dbReference>
<reference evidence="1 2" key="1">
    <citation type="submission" date="2020-08" db="EMBL/GenBank/DDBJ databases">
        <title>Sequencing the genomes of 1000 actinobacteria strains.</title>
        <authorList>
            <person name="Klenk H.-P."/>
        </authorList>
    </citation>
    <scope>NUCLEOTIDE SEQUENCE [LARGE SCALE GENOMIC DNA]</scope>
    <source>
        <strain evidence="1 2">DSM 43149</strain>
    </source>
</reference>
<comment type="caution">
    <text evidence="1">The sequence shown here is derived from an EMBL/GenBank/DDBJ whole genome shotgun (WGS) entry which is preliminary data.</text>
</comment>
<sequence>MKSKVSTRVYNAEQTGAGWRSMSMLVRLVQRGGHPAAVAPTIELGAGEKQYGSFLVDVSAYLSTKVDYSSSIFASGGLFFTEHSTEKRDGWRGDGRQAAIVTSQRLVLAGASYDFRSLILVQPNPLDWSVNLYFQGAQPIMLRGPWVPWMTVVMCAELYGSPWPPGHAPDVDVPIKVMCENAQ</sequence>
<dbReference type="EMBL" id="JACHNH010000001">
    <property type="protein sequence ID" value="MBB4767058.1"/>
    <property type="molecule type" value="Genomic_DNA"/>
</dbReference>
<keyword evidence="2" id="KW-1185">Reference proteome</keyword>
<name>A0A7W7I6G4_9ACTN</name>
<dbReference type="Proteomes" id="UP000578112">
    <property type="component" value="Unassembled WGS sequence"/>
</dbReference>
<accession>A0A7W7I6G4</accession>
<evidence type="ECO:0000313" key="2">
    <source>
        <dbReference type="Proteomes" id="UP000578112"/>
    </source>
</evidence>
<evidence type="ECO:0000313" key="1">
    <source>
        <dbReference type="EMBL" id="MBB4767058.1"/>
    </source>
</evidence>
<proteinExistence type="predicted"/>
<dbReference type="AlphaFoldDB" id="A0A7W7I6G4"/>
<organism evidence="1 2">
    <name type="scientific">Actinoplanes digitatis</name>
    <dbReference type="NCBI Taxonomy" id="1868"/>
    <lineage>
        <taxon>Bacteria</taxon>
        <taxon>Bacillati</taxon>
        <taxon>Actinomycetota</taxon>
        <taxon>Actinomycetes</taxon>
        <taxon>Micromonosporales</taxon>
        <taxon>Micromonosporaceae</taxon>
        <taxon>Actinoplanes</taxon>
    </lineage>
</organism>